<reference evidence="2 3" key="1">
    <citation type="journal article" date="2018" name="Front. Plant Sci.">
        <title>Red Clover (Trifolium pratense) and Zigzag Clover (T. medium) - A Picture of Genomic Similarities and Differences.</title>
        <authorList>
            <person name="Dluhosova J."/>
            <person name="Istvanek J."/>
            <person name="Nedelnik J."/>
            <person name="Repkova J."/>
        </authorList>
    </citation>
    <scope>NUCLEOTIDE SEQUENCE [LARGE SCALE GENOMIC DNA]</scope>
    <source>
        <strain evidence="3">cv. 10/8</strain>
        <tissue evidence="2">Leaf</tissue>
    </source>
</reference>
<accession>A0A392VA14</accession>
<proteinExistence type="predicted"/>
<protein>
    <submittedName>
        <fullName evidence="2">Uncharacterized protein</fullName>
    </submittedName>
</protein>
<name>A0A392VA14_9FABA</name>
<dbReference type="EMBL" id="LXQA011073423">
    <property type="protein sequence ID" value="MCI83705.1"/>
    <property type="molecule type" value="Genomic_DNA"/>
</dbReference>
<evidence type="ECO:0000313" key="2">
    <source>
        <dbReference type="EMBL" id="MCI83705.1"/>
    </source>
</evidence>
<organism evidence="2 3">
    <name type="scientific">Trifolium medium</name>
    <dbReference type="NCBI Taxonomy" id="97028"/>
    <lineage>
        <taxon>Eukaryota</taxon>
        <taxon>Viridiplantae</taxon>
        <taxon>Streptophyta</taxon>
        <taxon>Embryophyta</taxon>
        <taxon>Tracheophyta</taxon>
        <taxon>Spermatophyta</taxon>
        <taxon>Magnoliopsida</taxon>
        <taxon>eudicotyledons</taxon>
        <taxon>Gunneridae</taxon>
        <taxon>Pentapetalae</taxon>
        <taxon>rosids</taxon>
        <taxon>fabids</taxon>
        <taxon>Fabales</taxon>
        <taxon>Fabaceae</taxon>
        <taxon>Papilionoideae</taxon>
        <taxon>50 kb inversion clade</taxon>
        <taxon>NPAAA clade</taxon>
        <taxon>Hologalegina</taxon>
        <taxon>IRL clade</taxon>
        <taxon>Trifolieae</taxon>
        <taxon>Trifolium</taxon>
    </lineage>
</organism>
<evidence type="ECO:0000313" key="3">
    <source>
        <dbReference type="Proteomes" id="UP000265520"/>
    </source>
</evidence>
<sequence>MKSTAGRPKDLPRANLDFNPSKINNLNDGEPSKTPEPLEKENSNLHETLGKTSQNLGHDASP</sequence>
<keyword evidence="3" id="KW-1185">Reference proteome</keyword>
<feature type="region of interest" description="Disordered" evidence="1">
    <location>
        <begin position="1"/>
        <end position="62"/>
    </location>
</feature>
<feature type="compositionally biased region" description="Basic and acidic residues" evidence="1">
    <location>
        <begin position="30"/>
        <end position="44"/>
    </location>
</feature>
<comment type="caution">
    <text evidence="2">The sequence shown here is derived from an EMBL/GenBank/DDBJ whole genome shotgun (WGS) entry which is preliminary data.</text>
</comment>
<dbReference type="Proteomes" id="UP000265520">
    <property type="component" value="Unassembled WGS sequence"/>
</dbReference>
<feature type="non-terminal residue" evidence="2">
    <location>
        <position position="62"/>
    </location>
</feature>
<dbReference type="AlphaFoldDB" id="A0A392VA14"/>
<evidence type="ECO:0000256" key="1">
    <source>
        <dbReference type="SAM" id="MobiDB-lite"/>
    </source>
</evidence>